<dbReference type="KEGG" id="caqa:MICH65_0084"/>
<protein>
    <submittedName>
        <fullName evidence="1">Uncharacterized protein</fullName>
    </submittedName>
</protein>
<dbReference type="RefSeq" id="WP_161931473.1">
    <property type="nucleotide sequence ID" value="NZ_CP047901.1"/>
</dbReference>
<dbReference type="EMBL" id="CP047901">
    <property type="protein sequence ID" value="QHO63065.1"/>
    <property type="molecule type" value="Genomic_DNA"/>
</dbReference>
<proteinExistence type="predicted"/>
<evidence type="ECO:0000313" key="2">
    <source>
        <dbReference type="Proteomes" id="UP000463983"/>
    </source>
</evidence>
<accession>A0A857N4C7</accession>
<evidence type="ECO:0000313" key="1">
    <source>
        <dbReference type="EMBL" id="QHO63065.1"/>
    </source>
</evidence>
<dbReference type="AlphaFoldDB" id="A0A857N4C7"/>
<sequence>MTALEREVRQKTAEEIAAEEVDSYLERVEKQVEVDNDGGGVKPVVSGQVSLPKQIVDDHGQVVAQSVPDEAEIVLPLTEGEMKTGLKSKVSNSLRWLAEWSVMIIKKYPGRVFYRQVGNE</sequence>
<gene>
    <name evidence="1" type="ORF">MICH65_0084</name>
</gene>
<name>A0A857N4C7_9BACT</name>
<organism evidence="1 2">
    <name type="scientific">Candidatus Chazhemtobacterium aquaticus</name>
    <dbReference type="NCBI Taxonomy" id="2715735"/>
    <lineage>
        <taxon>Bacteria</taxon>
        <taxon>Candidatus Chazhemtobacteraceae</taxon>
        <taxon>Candidatus Chazhemtobacterium</taxon>
    </lineage>
</organism>
<reference evidence="2" key="1">
    <citation type="journal article" date="2020" name="Microorganisms">
        <title>Complete Genome of a Member of a New Bacterial Lineage in the Microgenomates Group Reveals an Unusual Nucleotide Composition Disparity Between Two Strands of DNA and Limited Metabolic Potential.</title>
        <authorList>
            <person name="Kadnikov V.V."/>
            <person name="Mardanov A.V."/>
            <person name="Beletsky A.V."/>
            <person name="Karnachuk O.V."/>
            <person name="Ravin N.V."/>
        </authorList>
    </citation>
    <scope>NUCLEOTIDE SEQUENCE [LARGE SCALE GENOMIC DNA]</scope>
</reference>
<keyword evidence="2" id="KW-1185">Reference proteome</keyword>
<dbReference type="Proteomes" id="UP000463983">
    <property type="component" value="Chromosome"/>
</dbReference>